<evidence type="ECO:0000256" key="2">
    <source>
        <dbReference type="SAM" id="SignalP"/>
    </source>
</evidence>
<feature type="signal peptide" evidence="2">
    <location>
        <begin position="1"/>
        <end position="21"/>
    </location>
</feature>
<evidence type="ECO:0008006" key="5">
    <source>
        <dbReference type="Google" id="ProtNLM"/>
    </source>
</evidence>
<comment type="caution">
    <text evidence="3">The sequence shown here is derived from an EMBL/GenBank/DDBJ whole genome shotgun (WGS) entry which is preliminary data.</text>
</comment>
<evidence type="ECO:0000313" key="4">
    <source>
        <dbReference type="Proteomes" id="UP000221165"/>
    </source>
</evidence>
<dbReference type="VEuPathDB" id="ToxoDB:CSUI_004266"/>
<feature type="chain" id="PRO_5012948426" description="Transmembrane protein" evidence="2">
    <location>
        <begin position="22"/>
        <end position="140"/>
    </location>
</feature>
<gene>
    <name evidence="3" type="ORF">CSUI_004266</name>
</gene>
<keyword evidence="4" id="KW-1185">Reference proteome</keyword>
<protein>
    <recommendedName>
        <fullName evidence="5">Transmembrane protein</fullName>
    </recommendedName>
</protein>
<reference evidence="3 4" key="1">
    <citation type="journal article" date="2017" name="Int. J. Parasitol.">
        <title>The genome of the protozoan parasite Cystoisospora suis and a reverse vaccinology approach to identify vaccine candidates.</title>
        <authorList>
            <person name="Palmieri N."/>
            <person name="Shrestha A."/>
            <person name="Ruttkowski B."/>
            <person name="Beck T."/>
            <person name="Vogl C."/>
            <person name="Tomley F."/>
            <person name="Blake D.P."/>
            <person name="Joachim A."/>
        </authorList>
    </citation>
    <scope>NUCLEOTIDE SEQUENCE [LARGE SCALE GENOMIC DNA]</scope>
    <source>
        <strain evidence="3 4">Wien I</strain>
    </source>
</reference>
<proteinExistence type="predicted"/>
<keyword evidence="1" id="KW-0472">Membrane</keyword>
<evidence type="ECO:0000313" key="3">
    <source>
        <dbReference type="EMBL" id="PHJ21886.1"/>
    </source>
</evidence>
<accession>A0A2C6L2C0</accession>
<feature type="transmembrane region" description="Helical" evidence="1">
    <location>
        <begin position="59"/>
        <end position="79"/>
    </location>
</feature>
<dbReference type="Proteomes" id="UP000221165">
    <property type="component" value="Unassembled WGS sequence"/>
</dbReference>
<dbReference type="GeneID" id="94427670"/>
<keyword evidence="1" id="KW-1133">Transmembrane helix</keyword>
<dbReference type="EMBL" id="MIGC01001962">
    <property type="protein sequence ID" value="PHJ21886.1"/>
    <property type="molecule type" value="Genomic_DNA"/>
</dbReference>
<keyword evidence="1" id="KW-0812">Transmembrane</keyword>
<dbReference type="AlphaFoldDB" id="A0A2C6L2C0"/>
<dbReference type="RefSeq" id="XP_067923565.1">
    <property type="nucleotide sequence ID" value="XM_068064459.1"/>
</dbReference>
<feature type="transmembrane region" description="Helical" evidence="1">
    <location>
        <begin position="100"/>
        <end position="125"/>
    </location>
</feature>
<evidence type="ECO:0000256" key="1">
    <source>
        <dbReference type="SAM" id="Phobius"/>
    </source>
</evidence>
<organism evidence="3 4">
    <name type="scientific">Cystoisospora suis</name>
    <dbReference type="NCBI Taxonomy" id="483139"/>
    <lineage>
        <taxon>Eukaryota</taxon>
        <taxon>Sar</taxon>
        <taxon>Alveolata</taxon>
        <taxon>Apicomplexa</taxon>
        <taxon>Conoidasida</taxon>
        <taxon>Coccidia</taxon>
        <taxon>Eucoccidiorida</taxon>
        <taxon>Eimeriorina</taxon>
        <taxon>Sarcocystidae</taxon>
        <taxon>Cystoisospora</taxon>
    </lineage>
</organism>
<keyword evidence="2" id="KW-0732">Signal</keyword>
<name>A0A2C6L2C0_9APIC</name>
<sequence length="140" mass="15653">MTHGPSLPWELLVSRLVGTLASVVAHRSAVEANGGRLLLVLLFDRPPELGCRSTDPAKGWLLSISPIPFWFPIFLAFLGEGMRSWGAALVPRRWEWAYHLGLRLVILVVDSLVFLESDLFLYSAFNCLFNRSRLSGSHCC</sequence>